<dbReference type="AlphaFoldDB" id="A0A520MFY3"/>
<accession>A0A520MFY3</accession>
<feature type="transmembrane region" description="Helical" evidence="5">
    <location>
        <begin position="213"/>
        <end position="234"/>
    </location>
</feature>
<evidence type="ECO:0000313" key="6">
    <source>
        <dbReference type="EMBL" id="RZO20115.1"/>
    </source>
</evidence>
<keyword evidence="3 5" id="KW-1133">Transmembrane helix</keyword>
<gene>
    <name evidence="6" type="ORF">EVB03_05825</name>
</gene>
<dbReference type="PANTHER" id="PTHR30249:SF0">
    <property type="entry name" value="PLASTIDAL GLYCOLATE_GLYCERATE TRANSLOCATOR 1, CHLOROPLASTIC"/>
    <property type="match status" value="1"/>
</dbReference>
<comment type="caution">
    <text evidence="6">The sequence shown here is derived from an EMBL/GenBank/DDBJ whole genome shotgun (WGS) entry which is preliminary data.</text>
</comment>
<feature type="transmembrane region" description="Helical" evidence="5">
    <location>
        <begin position="40"/>
        <end position="59"/>
    </location>
</feature>
<evidence type="ECO:0000256" key="5">
    <source>
        <dbReference type="SAM" id="Phobius"/>
    </source>
</evidence>
<feature type="transmembrane region" description="Helical" evidence="5">
    <location>
        <begin position="65"/>
        <end position="86"/>
    </location>
</feature>
<dbReference type="PANTHER" id="PTHR30249">
    <property type="entry name" value="PUTATIVE SEROTONIN TRANSPORTER"/>
    <property type="match status" value="1"/>
</dbReference>
<dbReference type="Proteomes" id="UP000315889">
    <property type="component" value="Unassembled WGS sequence"/>
</dbReference>
<sequence>MIDILFQQWDQIQNSSWLVIFSIIGFAIGISMYRRSAGHALLHPLLIGTPLIAAIVYWLEIDFDTYYQANGILNWLLGPATVALAVPLSKHLKPLSRLLPTIMIAVTFGGLFAAICAVMLGLWLTPEPLIVSSLAAKSVTTPIAMILTDQLGGLYTLITVIVLFTGIVGIVVAQRIFDITKLQDERWQGLILGVTSHAIGTVKAFEKSPRCGAFSTLGMGLNGIWTSFFLIPLMRSFVL</sequence>
<keyword evidence="2 5" id="KW-0812">Transmembrane</keyword>
<evidence type="ECO:0000256" key="3">
    <source>
        <dbReference type="ARBA" id="ARBA00022989"/>
    </source>
</evidence>
<evidence type="ECO:0000256" key="4">
    <source>
        <dbReference type="ARBA" id="ARBA00023136"/>
    </source>
</evidence>
<feature type="transmembrane region" description="Helical" evidence="5">
    <location>
        <begin position="98"/>
        <end position="124"/>
    </location>
</feature>
<dbReference type="Pfam" id="PF04172">
    <property type="entry name" value="LrgB"/>
    <property type="match status" value="1"/>
</dbReference>
<comment type="subcellular location">
    <subcellularLocation>
        <location evidence="1">Membrane</location>
        <topology evidence="1">Multi-pass membrane protein</topology>
    </subcellularLocation>
</comment>
<evidence type="ECO:0000256" key="1">
    <source>
        <dbReference type="ARBA" id="ARBA00004141"/>
    </source>
</evidence>
<feature type="transmembrane region" description="Helical" evidence="5">
    <location>
        <begin position="15"/>
        <end position="33"/>
    </location>
</feature>
<evidence type="ECO:0000256" key="2">
    <source>
        <dbReference type="ARBA" id="ARBA00022692"/>
    </source>
</evidence>
<proteinExistence type="predicted"/>
<dbReference type="GO" id="GO:0016020">
    <property type="term" value="C:membrane"/>
    <property type="evidence" value="ECO:0007669"/>
    <property type="project" value="UniProtKB-SubCell"/>
</dbReference>
<dbReference type="EMBL" id="SHBP01000006">
    <property type="protein sequence ID" value="RZO20115.1"/>
    <property type="molecule type" value="Genomic_DNA"/>
</dbReference>
<keyword evidence="4 5" id="KW-0472">Membrane</keyword>
<organism evidence="6 7">
    <name type="scientific">SAR92 clade bacterium</name>
    <dbReference type="NCBI Taxonomy" id="2315479"/>
    <lineage>
        <taxon>Bacteria</taxon>
        <taxon>Pseudomonadati</taxon>
        <taxon>Pseudomonadota</taxon>
        <taxon>Gammaproteobacteria</taxon>
        <taxon>Cellvibrionales</taxon>
        <taxon>Porticoccaceae</taxon>
        <taxon>SAR92 clade</taxon>
    </lineage>
</organism>
<reference evidence="6 7" key="1">
    <citation type="submission" date="2019-02" db="EMBL/GenBank/DDBJ databases">
        <title>Prokaryotic population dynamics and viral predation in marine succession experiment using metagenomics: the confinement effect.</title>
        <authorList>
            <person name="Haro-Moreno J.M."/>
            <person name="Rodriguez-Valera F."/>
            <person name="Lopez-Perez M."/>
        </authorList>
    </citation>
    <scope>NUCLEOTIDE SEQUENCE [LARGE SCALE GENOMIC DNA]</scope>
    <source>
        <strain evidence="6">MED-G170</strain>
    </source>
</reference>
<evidence type="ECO:0000313" key="7">
    <source>
        <dbReference type="Proteomes" id="UP000315889"/>
    </source>
</evidence>
<dbReference type="InterPro" id="IPR007300">
    <property type="entry name" value="CidB/LrgB"/>
</dbReference>
<name>A0A520MFY3_9GAMM</name>
<feature type="transmembrane region" description="Helical" evidence="5">
    <location>
        <begin position="154"/>
        <end position="173"/>
    </location>
</feature>
<protein>
    <submittedName>
        <fullName evidence="6">LrgB family protein</fullName>
    </submittedName>
</protein>